<dbReference type="Proteomes" id="UP001249959">
    <property type="component" value="Unassembled WGS sequence"/>
</dbReference>
<protein>
    <submittedName>
        <fullName evidence="2">Uncharacterized protein</fullName>
    </submittedName>
</protein>
<reference evidence="2 3" key="1">
    <citation type="submission" date="2023-09" db="EMBL/GenBank/DDBJ databases">
        <title>Aquirufa genomes.</title>
        <authorList>
            <person name="Pitt A."/>
        </authorList>
    </citation>
    <scope>NUCLEOTIDE SEQUENCE [LARGE SCALE GENOMIC DNA]</scope>
    <source>
        <strain evidence="2 3">LEOWEIH-7C</strain>
    </source>
</reference>
<evidence type="ECO:0000313" key="3">
    <source>
        <dbReference type="Proteomes" id="UP001249959"/>
    </source>
</evidence>
<sequence>MHLLNSYPEIHAFFKRDRFDSDELDHLKQLITERYVDKDLRKKANSLLALELLKFNILQEHPEQRQVPPVPKIKNKPPKKFQSPEVSVPRRKIQRPLIQISYETTFPANFENLCTKLNITKIELAALSAKKDISLKGKTKFSDSEHQKLIPFF</sequence>
<keyword evidence="3" id="KW-1185">Reference proteome</keyword>
<feature type="region of interest" description="Disordered" evidence="1">
    <location>
        <begin position="64"/>
        <end position="88"/>
    </location>
</feature>
<accession>A0ABU3TSW1</accession>
<evidence type="ECO:0000256" key="1">
    <source>
        <dbReference type="SAM" id="MobiDB-lite"/>
    </source>
</evidence>
<evidence type="ECO:0000313" key="2">
    <source>
        <dbReference type="EMBL" id="MDU0808960.1"/>
    </source>
</evidence>
<name>A0ABU3TSW1_9BACT</name>
<proteinExistence type="predicted"/>
<gene>
    <name evidence="2" type="ORF">PQG45_07925</name>
</gene>
<organism evidence="2 3">
    <name type="scientific">Aquirufa regiilacus</name>
    <dbReference type="NCBI Taxonomy" id="3024868"/>
    <lineage>
        <taxon>Bacteria</taxon>
        <taxon>Pseudomonadati</taxon>
        <taxon>Bacteroidota</taxon>
        <taxon>Cytophagia</taxon>
        <taxon>Cytophagales</taxon>
        <taxon>Flectobacillaceae</taxon>
        <taxon>Aquirufa</taxon>
    </lineage>
</organism>
<dbReference type="EMBL" id="JAVNWW010000003">
    <property type="protein sequence ID" value="MDU0808960.1"/>
    <property type="molecule type" value="Genomic_DNA"/>
</dbReference>
<dbReference type="RefSeq" id="WP_316070642.1">
    <property type="nucleotide sequence ID" value="NZ_JAVNWW010000003.1"/>
</dbReference>
<comment type="caution">
    <text evidence="2">The sequence shown here is derived from an EMBL/GenBank/DDBJ whole genome shotgun (WGS) entry which is preliminary data.</text>
</comment>